<sequence length="98" mass="10918">MARTRPESPMSLDYLARIEKARFPLVVRHSHDVDSVRLLKAAELITASVPRGTLNLAFSDEGEAVVFGLTELGERVLRQSRLPPEAPLRRGRPALDDD</sequence>
<reference evidence="1 2" key="1">
    <citation type="submission" date="2017-08" db="EMBL/GenBank/DDBJ databases">
        <title>Infants hospitalized years apart are colonized by the same room-sourced microbial strains.</title>
        <authorList>
            <person name="Brooks B."/>
            <person name="Olm M.R."/>
            <person name="Firek B.A."/>
            <person name="Baker R."/>
            <person name="Thomas B.C."/>
            <person name="Morowitz M.J."/>
            <person name="Banfield J.F."/>
        </authorList>
    </citation>
    <scope>NUCLEOTIDE SEQUENCE [LARGE SCALE GENOMIC DNA]</scope>
    <source>
        <strain evidence="1">S2_005_003_R2_41</strain>
    </source>
</reference>
<gene>
    <name evidence="1" type="ORF">DI563_05590</name>
</gene>
<comment type="caution">
    <text evidence="1">The sequence shown here is derived from an EMBL/GenBank/DDBJ whole genome shotgun (WGS) entry which is preliminary data.</text>
</comment>
<protein>
    <submittedName>
        <fullName evidence="1">Uncharacterized protein</fullName>
    </submittedName>
</protein>
<evidence type="ECO:0000313" key="2">
    <source>
        <dbReference type="Proteomes" id="UP000249135"/>
    </source>
</evidence>
<dbReference type="Proteomes" id="UP000249135">
    <property type="component" value="Unassembled WGS sequence"/>
</dbReference>
<dbReference type="EMBL" id="QFPP01000036">
    <property type="protein sequence ID" value="PZQ76911.1"/>
    <property type="molecule type" value="Genomic_DNA"/>
</dbReference>
<accession>A0A2W5QEK4</accession>
<proteinExistence type="predicted"/>
<dbReference type="AlphaFoldDB" id="A0A2W5QEK4"/>
<evidence type="ECO:0000313" key="1">
    <source>
        <dbReference type="EMBL" id="PZQ76911.1"/>
    </source>
</evidence>
<name>A0A2W5QEK4_VARPD</name>
<organism evidence="1 2">
    <name type="scientific">Variovorax paradoxus</name>
    <dbReference type="NCBI Taxonomy" id="34073"/>
    <lineage>
        <taxon>Bacteria</taxon>
        <taxon>Pseudomonadati</taxon>
        <taxon>Pseudomonadota</taxon>
        <taxon>Betaproteobacteria</taxon>
        <taxon>Burkholderiales</taxon>
        <taxon>Comamonadaceae</taxon>
        <taxon>Variovorax</taxon>
    </lineage>
</organism>